<feature type="domain" description="UspA" evidence="1">
    <location>
        <begin position="2"/>
        <end position="165"/>
    </location>
</feature>
<sequence>MRVMVGIDESDESFHALQWTLDSLFDGISTRTAPPEEANQEEAGNLLTLLHVQQAFHHFGIPVGPGASVFYVPYSIEESVRKSQKQISEALLFRASQMCKDKSINVKSLILEGDPKEKICQVIEQTQVDLLVVGSRNLGKIKRALLGSVSDYCAHNANCPVLIVKPPPETSK</sequence>
<evidence type="ECO:0000313" key="2">
    <source>
        <dbReference type="Proteomes" id="UP000504621"/>
    </source>
</evidence>
<dbReference type="Proteomes" id="UP000504621">
    <property type="component" value="Unplaced"/>
</dbReference>
<dbReference type="InterPro" id="IPR006015">
    <property type="entry name" value="Universal_stress_UspA"/>
</dbReference>
<keyword evidence="2" id="KW-1185">Reference proteome</keyword>
<accession>A0A6J1A902</accession>
<proteinExistence type="predicted"/>
<evidence type="ECO:0000313" key="3">
    <source>
        <dbReference type="RefSeq" id="XP_021283189.1"/>
    </source>
</evidence>
<dbReference type="SUPFAM" id="SSF52402">
    <property type="entry name" value="Adenine nucleotide alpha hydrolases-like"/>
    <property type="match status" value="1"/>
</dbReference>
<dbReference type="OrthoDB" id="843225at2759"/>
<dbReference type="AlphaFoldDB" id="A0A6J1A902"/>
<dbReference type="RefSeq" id="XP_021283189.1">
    <property type="nucleotide sequence ID" value="XM_021427514.1"/>
</dbReference>
<organism evidence="2 3">
    <name type="scientific">Herrania umbratica</name>
    <dbReference type="NCBI Taxonomy" id="108875"/>
    <lineage>
        <taxon>Eukaryota</taxon>
        <taxon>Viridiplantae</taxon>
        <taxon>Streptophyta</taxon>
        <taxon>Embryophyta</taxon>
        <taxon>Tracheophyta</taxon>
        <taxon>Spermatophyta</taxon>
        <taxon>Magnoliopsida</taxon>
        <taxon>eudicotyledons</taxon>
        <taxon>Gunneridae</taxon>
        <taxon>Pentapetalae</taxon>
        <taxon>rosids</taxon>
        <taxon>malvids</taxon>
        <taxon>Malvales</taxon>
        <taxon>Malvaceae</taxon>
        <taxon>Byttnerioideae</taxon>
        <taxon>Herrania</taxon>
    </lineage>
</organism>
<evidence type="ECO:0000259" key="1">
    <source>
        <dbReference type="Pfam" id="PF00582"/>
    </source>
</evidence>
<dbReference type="CDD" id="cd23659">
    <property type="entry name" value="USP_At3g01520-like"/>
    <property type="match status" value="1"/>
</dbReference>
<name>A0A6J1A902_9ROSI</name>
<dbReference type="PANTHER" id="PTHR31964">
    <property type="entry name" value="ADENINE NUCLEOTIDE ALPHA HYDROLASES-LIKE SUPERFAMILY PROTEIN"/>
    <property type="match status" value="1"/>
</dbReference>
<dbReference type="PANTHER" id="PTHR31964:SF124">
    <property type="entry name" value="ADENINE NUCLEOTIDE ALPHA HYDROLASES-LIKE SUPERFAMILY PROTEIN"/>
    <property type="match status" value="1"/>
</dbReference>
<dbReference type="PRINTS" id="PR01438">
    <property type="entry name" value="UNVRSLSTRESS"/>
</dbReference>
<dbReference type="InterPro" id="IPR014729">
    <property type="entry name" value="Rossmann-like_a/b/a_fold"/>
</dbReference>
<dbReference type="InterPro" id="IPR006016">
    <property type="entry name" value="UspA"/>
</dbReference>
<reference evidence="3" key="1">
    <citation type="submission" date="2025-08" db="UniProtKB">
        <authorList>
            <consortium name="RefSeq"/>
        </authorList>
    </citation>
    <scope>IDENTIFICATION</scope>
    <source>
        <tissue evidence="3">Leaf</tissue>
    </source>
</reference>
<dbReference type="Gene3D" id="3.40.50.620">
    <property type="entry name" value="HUPs"/>
    <property type="match status" value="1"/>
</dbReference>
<gene>
    <name evidence="3" type="primary">LOC110415791</name>
</gene>
<protein>
    <submittedName>
        <fullName evidence="3">Uncharacterized protein LOC110415791</fullName>
    </submittedName>
</protein>
<dbReference type="GeneID" id="110415791"/>
<dbReference type="Pfam" id="PF00582">
    <property type="entry name" value="Usp"/>
    <property type="match status" value="1"/>
</dbReference>